<gene>
    <name evidence="2" type="ORF">R2363_03030</name>
</gene>
<dbReference type="RefSeq" id="WP_319007734.1">
    <property type="nucleotide sequence ID" value="NZ_JAWJZF010000181.1"/>
</dbReference>
<reference evidence="2 3" key="1">
    <citation type="submission" date="2023-10" db="EMBL/GenBank/DDBJ databases">
        <authorList>
            <person name="Wang X.X."/>
        </authorList>
    </citation>
    <scope>NUCLEOTIDE SEQUENCE [LARGE SCALE GENOMIC DNA]</scope>
    <source>
        <strain evidence="2 3">NBRC 12816</strain>
    </source>
</reference>
<comment type="caution">
    <text evidence="2">The sequence shown here is derived from an EMBL/GenBank/DDBJ whole genome shotgun (WGS) entry which is preliminary data.</text>
</comment>
<organism evidence="2 3">
    <name type="scientific">Streptomyces roseolus</name>
    <dbReference type="NCBI Taxonomy" id="67358"/>
    <lineage>
        <taxon>Bacteria</taxon>
        <taxon>Bacillati</taxon>
        <taxon>Actinomycetota</taxon>
        <taxon>Actinomycetes</taxon>
        <taxon>Kitasatosporales</taxon>
        <taxon>Streptomycetaceae</taxon>
        <taxon>Streptomyces</taxon>
    </lineage>
</organism>
<dbReference type="EMBL" id="JAWJZF010000181">
    <property type="protein sequence ID" value="MDX2291149.1"/>
    <property type="molecule type" value="Genomic_DNA"/>
</dbReference>
<dbReference type="Proteomes" id="UP001278571">
    <property type="component" value="Unassembled WGS sequence"/>
</dbReference>
<sequence length="152" mass="17034">MYLDRRLVGSWFGAVVNVMESTDIDFLPNGWGWSTLDSVSGQMSVSRFRWSTPSPGVLRLRCFWEISGESGREGFKTVEYAEPSEELIVARYSLERREHPVSGAYENALVVDPAIDYESVFYRGVSVPTEADDPSAQAVPYPPAPRPTAPRR</sequence>
<keyword evidence="3" id="KW-1185">Reference proteome</keyword>
<protein>
    <submittedName>
        <fullName evidence="2">Uncharacterized protein</fullName>
    </submittedName>
</protein>
<evidence type="ECO:0000256" key="1">
    <source>
        <dbReference type="SAM" id="MobiDB-lite"/>
    </source>
</evidence>
<evidence type="ECO:0000313" key="2">
    <source>
        <dbReference type="EMBL" id="MDX2291149.1"/>
    </source>
</evidence>
<proteinExistence type="predicted"/>
<feature type="region of interest" description="Disordered" evidence="1">
    <location>
        <begin position="128"/>
        <end position="152"/>
    </location>
</feature>
<evidence type="ECO:0000313" key="3">
    <source>
        <dbReference type="Proteomes" id="UP001278571"/>
    </source>
</evidence>
<feature type="compositionally biased region" description="Pro residues" evidence="1">
    <location>
        <begin position="140"/>
        <end position="152"/>
    </location>
</feature>
<name>A0ABU4K088_9ACTN</name>
<accession>A0ABU4K088</accession>